<dbReference type="InterPro" id="IPR011990">
    <property type="entry name" value="TPR-like_helical_dom_sf"/>
</dbReference>
<evidence type="ECO:0000256" key="2">
    <source>
        <dbReference type="ARBA" id="ARBA00022803"/>
    </source>
</evidence>
<dbReference type="PANTHER" id="PTHR44858:SF1">
    <property type="entry name" value="UDP-N-ACETYLGLUCOSAMINE--PEPTIDE N-ACETYLGLUCOSAMINYLTRANSFERASE SPINDLY-RELATED"/>
    <property type="match status" value="1"/>
</dbReference>
<dbReference type="InterPro" id="IPR050498">
    <property type="entry name" value="Ycf3"/>
</dbReference>
<sequence length="1893" mass="216505">MSRIPKHFGLSYKEESHMFRELEKVRRKTKQDFQRFKQRLASKTLVDGVPVVCGPARPGAKGGFPRARPREPPGLLRWAKDPAAPAAGLLQRALRDAGPWGPGEGAAPWRPPFRPRDFYLRSSAFRRHRASKEPPIITTGAGTSRPVVLRPPPAWRRKPAERAGRWSPQPAEAQPELRSSPARARSPFPAPARARARVHSSKVPAAPPGEAWATRETKGRATSRTSSAGGEAGGRRRRVRIRSQVLRDSAPATPWDTPRAASKASADSLAASERLSASAQSPLPVRLLPTSIEEILASQQSEAHLASDQTIKELIQSVLGQNYDINMEDTSLMGKMYWHRPSQVQTEQELPITIEEPQLNEADEIPETVSSVFPSEQEDILEWGPSDAESGVFKPQESSEVQQAGDSNKPLEDKQFIGGSEKAKQLSIKVKSSELLQIRGKEVKLTKTQPEFLRQRKCGKSKQDQKRFKAKIPQDLAIPTLHDLCTTVPDRVLPVDLHLASRVYHTASKRGHDTILEVFGNSFFDDHFTAKEQKYRLWQGIPLMSDNQAYVSDLPTMPVIPPELPQETRWHDQKPRLQLFGEEMCAYPGITKFFWKSTSQKFSVPVSVMKKTVYPNYESVQGSRILIEKFLSESRESVVVLSQQTQTMRIFSLRKSASYENIPKSCSTRFSQLKRIHSAIELSKEKTVTPLKVKNDMESSLKEVLFQKAKELERRQEVEQTETEEITQGKENLDNILDTMEDSHSLRTVSLSLIEASRKAGISYIVYPRKRKTKSKKFSKLSTVLADLSKPPKVLSRSTSHGILPEQKKYLIKLPLYERQFRSPSLPTYLNFEKFVQRKGGIPENSDVRTWVLDIFSKEIYQKTKEEKVVKIIVQKDFPVKEKEPLELELNDSLKCDLPLEVIKHYESEVKILTEDINSKKTYPAFSYCRRGALYRKLGKLQSAMDDLQEAIFLEPLLLNAYWHRHLIYLFQDKFNEALDDLNYITKCNKNNAEAYLSKAEIFRKRKEVTLAILNYTQAIKLKPMDADIYFRRGEMYELTNKFLAIDDFSTCIFYDPKRTVALLKRGMFHYENENWNSAIQDFTALLNVDPQNSQARTYRGKSYFKRQFYKQATQDFSAAIHLDPNNWLAYYYRGCIFRKGNPFRALQDYSVSALINDGYENLGCFLHRGILYAHLKLWLLAICDFETVISLERTVTLAYINIGIIDLLHLDNYIDATWHFSEAIKIDPSYIQSYMCLAETYSKVHKLQKAVREITRAIHLQPDRIELYIIRGQYLLRMKCYDLAKFTIYQVAEMNKGLIELSPIQQALIYSFCENHEAAIQVLDGATLNKPEINMIILLAKTQMKAKRNKEAMRLFKKVLDLCCHPNEKGSNALEASVDCLYNLGLCYMDEGNFQTAFDYFSKAVKINPSFAEGFHQRGLCKIKLQRDSSILDFNRAITFNPQHYEAYLNRVAFYGLKGRYSKAILNCNEAIKIYPQSVRAYIYRGVLKYHNRTCKLAITDLTTAINMDKNSYVAFYNRALCYTKIGELQMALIDYGIVLLLDPAKTVAFNTLVNRGLIYLGQGHHHFALEDFKQAAFLSKTNVSLYQATAMCCHRNKEFEEAVLFFTRAISINPCFVDAYTGRGNSYMEYGHSEGYKQAQKEFLKALHYNPICLKARISLGYNLQAQEKFQKAWNHFTIGIEIDPKCHLAYEGRAVVCLQMGDNFAAIQDINTAIKINATAEFLTNRGVIHEFMGQKQNAMKDYQAAISLNPTYALAYFNAGNIYFHHRQFSQASDYFSKALQFDPENECAAMNRAIANTILKKYEEAKEDFANIVENCPFWAAAYFNRAQFYCCLKQYELAEEDLSKALSLNPNDALIYNLRAEVRGKIGVIEEAMADYNQALDLQEYAK</sequence>
<reference evidence="5 6" key="1">
    <citation type="journal article" date="2020" name="Nature">
        <title>Six reference-quality genomes reveal evolution of bat adaptations.</title>
        <authorList>
            <person name="Jebb D."/>
            <person name="Huang Z."/>
            <person name="Pippel M."/>
            <person name="Hughes G.M."/>
            <person name="Lavrichenko K."/>
            <person name="Devanna P."/>
            <person name="Winkler S."/>
            <person name="Jermiin L.S."/>
            <person name="Skirmuntt E.C."/>
            <person name="Katzourakis A."/>
            <person name="Burkitt-Gray L."/>
            <person name="Ray D.A."/>
            <person name="Sullivan K.A.M."/>
            <person name="Roscito J.G."/>
            <person name="Kirilenko B.M."/>
            <person name="Davalos L.M."/>
            <person name="Corthals A.P."/>
            <person name="Power M.L."/>
            <person name="Jones G."/>
            <person name="Ransome R.D."/>
            <person name="Dechmann D.K.N."/>
            <person name="Locatelli A.G."/>
            <person name="Puechmaille S.J."/>
            <person name="Fedrigo O."/>
            <person name="Jarvis E.D."/>
            <person name="Hiller M."/>
            <person name="Vernes S.C."/>
            <person name="Myers E.W."/>
            <person name="Teeling E.C."/>
        </authorList>
    </citation>
    <scope>NUCLEOTIDE SEQUENCE [LARGE SCALE GENOMIC DNA]</scope>
    <source>
        <strain evidence="5">MPipKuh1</strain>
        <tissue evidence="5">Flight muscle</tissue>
    </source>
</reference>
<gene>
    <name evidence="5" type="ORF">mPipKuh1_018224</name>
</gene>
<dbReference type="SUPFAM" id="SSF81901">
    <property type="entry name" value="HCP-like"/>
    <property type="match status" value="1"/>
</dbReference>
<dbReference type="SMART" id="SM00028">
    <property type="entry name" value="TPR"/>
    <property type="match status" value="26"/>
</dbReference>
<dbReference type="Proteomes" id="UP000558488">
    <property type="component" value="Unassembled WGS sequence"/>
</dbReference>
<keyword evidence="2 3" id="KW-0802">TPR repeat</keyword>
<proteinExistence type="predicted"/>
<dbReference type="Pfam" id="PF13414">
    <property type="entry name" value="TPR_11"/>
    <property type="match status" value="1"/>
</dbReference>
<evidence type="ECO:0000256" key="4">
    <source>
        <dbReference type="SAM" id="MobiDB-lite"/>
    </source>
</evidence>
<feature type="compositionally biased region" description="Low complexity" evidence="4">
    <location>
        <begin position="178"/>
        <end position="193"/>
    </location>
</feature>
<feature type="compositionally biased region" description="Polar residues" evidence="4">
    <location>
        <begin position="396"/>
        <end position="406"/>
    </location>
</feature>
<accession>A0A7J8B617</accession>
<feature type="repeat" description="TPR" evidence="3">
    <location>
        <begin position="1232"/>
        <end position="1265"/>
    </location>
</feature>
<feature type="repeat" description="TPR" evidence="3">
    <location>
        <begin position="1757"/>
        <end position="1790"/>
    </location>
</feature>
<evidence type="ECO:0000256" key="1">
    <source>
        <dbReference type="ARBA" id="ARBA00022737"/>
    </source>
</evidence>
<name>A0A7J8B617_PIPKU</name>
<dbReference type="Gene3D" id="1.25.40.10">
    <property type="entry name" value="Tetratricopeptide repeat domain"/>
    <property type="match status" value="11"/>
</dbReference>
<dbReference type="InterPro" id="IPR006597">
    <property type="entry name" value="Sel1-like"/>
</dbReference>
<evidence type="ECO:0000313" key="6">
    <source>
        <dbReference type="Proteomes" id="UP000558488"/>
    </source>
</evidence>
<feature type="repeat" description="TPR" evidence="3">
    <location>
        <begin position="1825"/>
        <end position="1858"/>
    </location>
</feature>
<feature type="repeat" description="TPR" evidence="3">
    <location>
        <begin position="993"/>
        <end position="1026"/>
    </location>
</feature>
<organism evidence="5 6">
    <name type="scientific">Pipistrellus kuhlii</name>
    <name type="common">Kuhl's pipistrelle</name>
    <dbReference type="NCBI Taxonomy" id="59472"/>
    <lineage>
        <taxon>Eukaryota</taxon>
        <taxon>Metazoa</taxon>
        <taxon>Chordata</taxon>
        <taxon>Craniata</taxon>
        <taxon>Vertebrata</taxon>
        <taxon>Euteleostomi</taxon>
        <taxon>Mammalia</taxon>
        <taxon>Eutheria</taxon>
        <taxon>Laurasiatheria</taxon>
        <taxon>Chiroptera</taxon>
        <taxon>Yangochiroptera</taxon>
        <taxon>Vespertilionidae</taxon>
        <taxon>Pipistrellus</taxon>
    </lineage>
</organism>
<dbReference type="SMART" id="SM00671">
    <property type="entry name" value="SEL1"/>
    <property type="match status" value="3"/>
</dbReference>
<dbReference type="PROSITE" id="PS50005">
    <property type="entry name" value="TPR"/>
    <property type="match status" value="9"/>
</dbReference>
<dbReference type="PROSITE" id="PS50293">
    <property type="entry name" value="TPR_REGION"/>
    <property type="match status" value="2"/>
</dbReference>
<dbReference type="SUPFAM" id="SSF48452">
    <property type="entry name" value="TPR-like"/>
    <property type="match status" value="4"/>
</dbReference>
<feature type="region of interest" description="Disordered" evidence="4">
    <location>
        <begin position="385"/>
        <end position="414"/>
    </location>
</feature>
<feature type="repeat" description="TPR" evidence="3">
    <location>
        <begin position="1060"/>
        <end position="1093"/>
    </location>
</feature>
<feature type="region of interest" description="Disordered" evidence="4">
    <location>
        <begin position="130"/>
        <end position="268"/>
    </location>
</feature>
<feature type="repeat" description="TPR" evidence="3">
    <location>
        <begin position="925"/>
        <end position="958"/>
    </location>
</feature>
<dbReference type="PANTHER" id="PTHR44858">
    <property type="entry name" value="TETRATRICOPEPTIDE REPEAT PROTEIN 6"/>
    <property type="match status" value="1"/>
</dbReference>
<dbReference type="InterPro" id="IPR019734">
    <property type="entry name" value="TPR_rpt"/>
</dbReference>
<feature type="repeat" description="TPR" evidence="3">
    <location>
        <begin position="1723"/>
        <end position="1756"/>
    </location>
</feature>
<evidence type="ECO:0000256" key="3">
    <source>
        <dbReference type="PROSITE-ProRule" id="PRU00339"/>
    </source>
</evidence>
<keyword evidence="1" id="KW-0677">Repeat</keyword>
<evidence type="ECO:0000313" key="5">
    <source>
        <dbReference type="EMBL" id="KAF6394144.1"/>
    </source>
</evidence>
<feature type="repeat" description="TPR" evidence="3">
    <location>
        <begin position="1094"/>
        <end position="1127"/>
    </location>
</feature>
<dbReference type="Pfam" id="PF13432">
    <property type="entry name" value="TPR_16"/>
    <property type="match status" value="1"/>
</dbReference>
<comment type="caution">
    <text evidence="5">The sequence shown here is derived from an EMBL/GenBank/DDBJ whole genome shotgun (WGS) entry which is preliminary data.</text>
</comment>
<protein>
    <submittedName>
        <fullName evidence="5">Tetratricopeptide repeat domain 6</fullName>
    </submittedName>
</protein>
<dbReference type="Pfam" id="PF00515">
    <property type="entry name" value="TPR_1"/>
    <property type="match status" value="3"/>
</dbReference>
<feature type="region of interest" description="Disordered" evidence="4">
    <location>
        <begin position="55"/>
        <end position="74"/>
    </location>
</feature>
<feature type="repeat" description="TPR" evidence="3">
    <location>
        <begin position="1379"/>
        <end position="1412"/>
    </location>
</feature>
<dbReference type="EMBL" id="JACAGB010000001">
    <property type="protein sequence ID" value="KAF6394144.1"/>
    <property type="molecule type" value="Genomic_DNA"/>
</dbReference>
<keyword evidence="6" id="KW-1185">Reference proteome</keyword>
<dbReference type="Pfam" id="PF13181">
    <property type="entry name" value="TPR_8"/>
    <property type="match status" value="2"/>
</dbReference>